<name>A0A9W6D328_9BACT</name>
<sequence>MPVNVTVYENARFILFAPCGFPTKKLEKTAQLIFDGEGKFTFMSRKREIEHILNKNVLVWIFELLPLRAQWSENLEALRDEHHAPACPHFRDSFSAPFFNY</sequence>
<dbReference type="AlphaFoldDB" id="A0A9W6D328"/>
<reference evidence="1" key="1">
    <citation type="submission" date="2022-12" db="EMBL/GenBank/DDBJ databases">
        <title>Reference genome sequencing for broad-spectrum identification of bacterial and archaeal isolates by mass spectrometry.</title>
        <authorList>
            <person name="Sekiguchi Y."/>
            <person name="Tourlousse D.M."/>
        </authorList>
    </citation>
    <scope>NUCLEOTIDE SEQUENCE</scope>
    <source>
        <strain evidence="1">ASRB1</strain>
    </source>
</reference>
<comment type="caution">
    <text evidence="1">The sequence shown here is derived from an EMBL/GenBank/DDBJ whole genome shotgun (WGS) entry which is preliminary data.</text>
</comment>
<gene>
    <name evidence="1" type="ORF">DAMNIGENAA_18110</name>
</gene>
<protein>
    <submittedName>
        <fullName evidence="1">Uncharacterized protein</fullName>
    </submittedName>
</protein>
<proteinExistence type="predicted"/>
<keyword evidence="2" id="KW-1185">Reference proteome</keyword>
<dbReference type="Proteomes" id="UP001144372">
    <property type="component" value="Unassembled WGS sequence"/>
</dbReference>
<accession>A0A9W6D328</accession>
<evidence type="ECO:0000313" key="1">
    <source>
        <dbReference type="EMBL" id="GLI34378.1"/>
    </source>
</evidence>
<dbReference type="RefSeq" id="WP_281793631.1">
    <property type="nucleotide sequence ID" value="NZ_BSDR01000001.1"/>
</dbReference>
<organism evidence="1 2">
    <name type="scientific">Desulforhabdus amnigena</name>
    <dbReference type="NCBI Taxonomy" id="40218"/>
    <lineage>
        <taxon>Bacteria</taxon>
        <taxon>Pseudomonadati</taxon>
        <taxon>Thermodesulfobacteriota</taxon>
        <taxon>Syntrophobacteria</taxon>
        <taxon>Syntrophobacterales</taxon>
        <taxon>Syntrophobacteraceae</taxon>
        <taxon>Desulforhabdus</taxon>
    </lineage>
</organism>
<evidence type="ECO:0000313" key="2">
    <source>
        <dbReference type="Proteomes" id="UP001144372"/>
    </source>
</evidence>
<dbReference type="EMBL" id="BSDR01000001">
    <property type="protein sequence ID" value="GLI34378.1"/>
    <property type="molecule type" value="Genomic_DNA"/>
</dbReference>